<dbReference type="Gene3D" id="3.30.70.270">
    <property type="match status" value="1"/>
</dbReference>
<organism evidence="4 5">
    <name type="scientific">Chlamydomonas reinhardtii</name>
    <name type="common">Chlamydomonas smithii</name>
    <dbReference type="NCBI Taxonomy" id="3055"/>
    <lineage>
        <taxon>Eukaryota</taxon>
        <taxon>Viridiplantae</taxon>
        <taxon>Chlorophyta</taxon>
        <taxon>core chlorophytes</taxon>
        <taxon>Chlorophyceae</taxon>
        <taxon>CS clade</taxon>
        <taxon>Chlamydomonadales</taxon>
        <taxon>Chlamydomonadaceae</taxon>
        <taxon>Chlamydomonas</taxon>
    </lineage>
</organism>
<dbReference type="KEGG" id="cre:CHLRE_02g141286v5"/>
<sequence length="824" mass="89829">MRRNRLATSGVNACMRQLPCKLPDLAELLQHLPQYGYLGKRDLASGFHHCVLAPEARRFMAFRNPATGALQRYVALPFGASQSPAIFCELTAAATTIFQSECDRRGLQVRIFTYCDDFMIIGQQHADVVGAFAVMDVLGAELGFTWKLEKDQGRDTACQQLEFLGMMFDTVRLEMRITPDKRQRYAAAIRALLDAAEQGAVQRQDLESIAGKLTFVARACRWGYTFLQSVYDALFSLQQPAPRVLSLEPAALEDLQWWWEVLRADSSVSDGARQCTVAELELVRGEFADAQNGAVIFTDASGAGFGAAWEEAELQGVFSAQQRQSHIAWLELTAVVRALQTWAPRLKGRRVLVRCDNTQAVAAVNHGSTRVKEGRSLCRQLAELAMQAGFEVRAEHIAGVVNTRADRLSRQLAQARDQNLRLKPAVFRSLVTTDGGQYRPTVDCCADVLGLNAQPGCAEFFSPERSVLGQEQRLAGKVLWAFPPVSLTGEVLATIAAAAQLDERTRATVVVPYQPSYPCCIGAKKSAYPGGWLQCTDCTLRAVGIGSSGSEAARALADEWVAATGSAVAEGSAGVYATGRRRYVGFCSKVLNLSEAAALPPGKKGDLNPHAVCLFLMQASQRLAYKTLQGNISALADWQRSKGRSGEDLISQHPLVRRTMATLQRGSGGSQQKASLPISLLRRLIAWLAQTAGLQPNRAEECSRDACWLALGFFGMLRRSELAGLALADVSQQKAEGPVTLTVRRSKTDQQGLGAQVQLAATTQGSKVPIGRIVSRLRRGGATTAANAGVPLEDIQEHGRWKSDAVRLYIKKSGLEKRRTTERM</sequence>
<dbReference type="InterPro" id="IPR013762">
    <property type="entry name" value="Integrase-like_cat_sf"/>
</dbReference>
<dbReference type="Pfam" id="PF00078">
    <property type="entry name" value="RVT_1"/>
    <property type="match status" value="1"/>
</dbReference>
<evidence type="ECO:0000256" key="1">
    <source>
        <dbReference type="ARBA" id="ARBA00023125"/>
    </source>
</evidence>
<protein>
    <recommendedName>
        <fullName evidence="3">Reverse transcriptase domain-containing protein</fullName>
    </recommendedName>
</protein>
<evidence type="ECO:0000256" key="2">
    <source>
        <dbReference type="ARBA" id="ARBA00023172"/>
    </source>
</evidence>
<evidence type="ECO:0000313" key="4">
    <source>
        <dbReference type="EMBL" id="PNW87594.1"/>
    </source>
</evidence>
<dbReference type="SUPFAM" id="SSF56672">
    <property type="entry name" value="DNA/RNA polymerases"/>
    <property type="match status" value="1"/>
</dbReference>
<evidence type="ECO:0000259" key="3">
    <source>
        <dbReference type="PROSITE" id="PS50878"/>
    </source>
</evidence>
<dbReference type="Gene3D" id="1.10.150.130">
    <property type="match status" value="1"/>
</dbReference>
<dbReference type="GO" id="GO:0006310">
    <property type="term" value="P:DNA recombination"/>
    <property type="evidence" value="ECO:0007669"/>
    <property type="project" value="UniProtKB-KW"/>
</dbReference>
<dbReference type="InterPro" id="IPR000477">
    <property type="entry name" value="RT_dom"/>
</dbReference>
<dbReference type="InterPro" id="IPR052055">
    <property type="entry name" value="Hepadnavirus_pol/RT"/>
</dbReference>
<feature type="domain" description="Reverse transcriptase" evidence="3">
    <location>
        <begin position="1"/>
        <end position="168"/>
    </location>
</feature>
<dbReference type="PROSITE" id="PS50878">
    <property type="entry name" value="RT_POL"/>
    <property type="match status" value="1"/>
</dbReference>
<dbReference type="CDD" id="cd09275">
    <property type="entry name" value="RNase_HI_RT_DIRS1"/>
    <property type="match status" value="1"/>
</dbReference>
<dbReference type="SUPFAM" id="SSF56349">
    <property type="entry name" value="DNA breaking-rejoining enzymes"/>
    <property type="match status" value="1"/>
</dbReference>
<dbReference type="GO" id="GO:0015074">
    <property type="term" value="P:DNA integration"/>
    <property type="evidence" value="ECO:0007669"/>
    <property type="project" value="InterPro"/>
</dbReference>
<dbReference type="InParanoid" id="A0A2K3E472"/>
<dbReference type="InterPro" id="IPR043502">
    <property type="entry name" value="DNA/RNA_pol_sf"/>
</dbReference>
<dbReference type="PANTHER" id="PTHR33050">
    <property type="entry name" value="REVERSE TRANSCRIPTASE DOMAIN-CONTAINING PROTEIN"/>
    <property type="match status" value="1"/>
</dbReference>
<keyword evidence="2" id="KW-0233">DNA recombination</keyword>
<dbReference type="Gramene" id="PNW87594">
    <property type="protein sequence ID" value="PNW87594"/>
    <property type="gene ID" value="CHLRE_02g141286v5"/>
</dbReference>
<dbReference type="OrthoDB" id="6771932at2759"/>
<dbReference type="EMBL" id="CM008963">
    <property type="protein sequence ID" value="PNW87594.1"/>
    <property type="molecule type" value="Genomic_DNA"/>
</dbReference>
<dbReference type="InterPro" id="IPR011010">
    <property type="entry name" value="DNA_brk_join_enz"/>
</dbReference>
<keyword evidence="5" id="KW-1185">Reference proteome</keyword>
<dbReference type="InterPro" id="IPR010998">
    <property type="entry name" value="Integrase_recombinase_N"/>
</dbReference>
<reference evidence="4 5" key="1">
    <citation type="journal article" date="2007" name="Science">
        <title>The Chlamydomonas genome reveals the evolution of key animal and plant functions.</title>
        <authorList>
            <person name="Merchant S.S."/>
            <person name="Prochnik S.E."/>
            <person name="Vallon O."/>
            <person name="Harris E.H."/>
            <person name="Karpowicz S.J."/>
            <person name="Witman G.B."/>
            <person name="Terry A."/>
            <person name="Salamov A."/>
            <person name="Fritz-Laylin L.K."/>
            <person name="Marechal-Drouard L."/>
            <person name="Marshall W.F."/>
            <person name="Qu L.H."/>
            <person name="Nelson D.R."/>
            <person name="Sanderfoot A.A."/>
            <person name="Spalding M.H."/>
            <person name="Kapitonov V.V."/>
            <person name="Ren Q."/>
            <person name="Ferris P."/>
            <person name="Lindquist E."/>
            <person name="Shapiro H."/>
            <person name="Lucas S.M."/>
            <person name="Grimwood J."/>
            <person name="Schmutz J."/>
            <person name="Cardol P."/>
            <person name="Cerutti H."/>
            <person name="Chanfreau G."/>
            <person name="Chen C.L."/>
            <person name="Cognat V."/>
            <person name="Croft M.T."/>
            <person name="Dent R."/>
            <person name="Dutcher S."/>
            <person name="Fernandez E."/>
            <person name="Fukuzawa H."/>
            <person name="Gonzalez-Ballester D."/>
            <person name="Gonzalez-Halphen D."/>
            <person name="Hallmann A."/>
            <person name="Hanikenne M."/>
            <person name="Hippler M."/>
            <person name="Inwood W."/>
            <person name="Jabbari K."/>
            <person name="Kalanon M."/>
            <person name="Kuras R."/>
            <person name="Lefebvre P.A."/>
            <person name="Lemaire S.D."/>
            <person name="Lobanov A.V."/>
            <person name="Lohr M."/>
            <person name="Manuell A."/>
            <person name="Meier I."/>
            <person name="Mets L."/>
            <person name="Mittag M."/>
            <person name="Mittelmeier T."/>
            <person name="Moroney J.V."/>
            <person name="Moseley J."/>
            <person name="Napoli C."/>
            <person name="Nedelcu A.M."/>
            <person name="Niyogi K."/>
            <person name="Novoselov S.V."/>
            <person name="Paulsen I.T."/>
            <person name="Pazour G."/>
            <person name="Purton S."/>
            <person name="Ral J.P."/>
            <person name="Riano-Pachon D.M."/>
            <person name="Riekhof W."/>
            <person name="Rymarquis L."/>
            <person name="Schroda M."/>
            <person name="Stern D."/>
            <person name="Umen J."/>
            <person name="Willows R."/>
            <person name="Wilson N."/>
            <person name="Zimmer S.L."/>
            <person name="Allmer J."/>
            <person name="Balk J."/>
            <person name="Bisova K."/>
            <person name="Chen C.J."/>
            <person name="Elias M."/>
            <person name="Gendler K."/>
            <person name="Hauser C."/>
            <person name="Lamb M.R."/>
            <person name="Ledford H."/>
            <person name="Long J.C."/>
            <person name="Minagawa J."/>
            <person name="Page M.D."/>
            <person name="Pan J."/>
            <person name="Pootakham W."/>
            <person name="Roje S."/>
            <person name="Rose A."/>
            <person name="Stahlberg E."/>
            <person name="Terauchi A.M."/>
            <person name="Yang P."/>
            <person name="Ball S."/>
            <person name="Bowler C."/>
            <person name="Dieckmann C.L."/>
            <person name="Gladyshev V.N."/>
            <person name="Green P."/>
            <person name="Jorgensen R."/>
            <person name="Mayfield S."/>
            <person name="Mueller-Roeber B."/>
            <person name="Rajamani S."/>
            <person name="Sayre R.T."/>
            <person name="Brokstein P."/>
            <person name="Dubchak I."/>
            <person name="Goodstein D."/>
            <person name="Hornick L."/>
            <person name="Huang Y.W."/>
            <person name="Jhaveri J."/>
            <person name="Luo Y."/>
            <person name="Martinez D."/>
            <person name="Ngau W.C."/>
            <person name="Otillar B."/>
            <person name="Poliakov A."/>
            <person name="Porter A."/>
            <person name="Szajkowski L."/>
            <person name="Werner G."/>
            <person name="Zhou K."/>
            <person name="Grigoriev I.V."/>
            <person name="Rokhsar D.S."/>
            <person name="Grossman A.R."/>
        </authorList>
    </citation>
    <scope>NUCLEOTIDE SEQUENCE [LARGE SCALE GENOMIC DNA]</scope>
    <source>
        <strain evidence="5">CC-503</strain>
    </source>
</reference>
<dbReference type="InterPro" id="IPR036397">
    <property type="entry name" value="RNaseH_sf"/>
</dbReference>
<dbReference type="RefSeq" id="XP_042927852.1">
    <property type="nucleotide sequence ID" value="XM_043060079.1"/>
</dbReference>
<evidence type="ECO:0000313" key="5">
    <source>
        <dbReference type="Proteomes" id="UP000006906"/>
    </source>
</evidence>
<proteinExistence type="predicted"/>
<dbReference type="Gene3D" id="3.30.420.10">
    <property type="entry name" value="Ribonuclease H-like superfamily/Ribonuclease H"/>
    <property type="match status" value="1"/>
</dbReference>
<accession>A0A2K3E472</accession>
<dbReference type="PANTHER" id="PTHR33050:SF7">
    <property type="entry name" value="RIBONUCLEASE H"/>
    <property type="match status" value="1"/>
</dbReference>
<dbReference type="Proteomes" id="UP000006906">
    <property type="component" value="Chromosome 2"/>
</dbReference>
<keyword evidence="1" id="KW-0238">DNA-binding</keyword>
<dbReference type="InterPro" id="IPR043128">
    <property type="entry name" value="Rev_trsase/Diguanyl_cyclase"/>
</dbReference>
<dbReference type="GeneID" id="5729345"/>
<dbReference type="AlphaFoldDB" id="A0A2K3E472"/>
<dbReference type="GO" id="GO:0003677">
    <property type="term" value="F:DNA binding"/>
    <property type="evidence" value="ECO:0007669"/>
    <property type="project" value="UniProtKB-KW"/>
</dbReference>
<name>A0A2K3E472_CHLRE</name>
<gene>
    <name evidence="4" type="ORF">CHLRE_02g141286v5</name>
</gene>
<dbReference type="Gene3D" id="3.10.10.10">
    <property type="entry name" value="HIV Type 1 Reverse Transcriptase, subunit A, domain 1"/>
    <property type="match status" value="1"/>
</dbReference>
<dbReference type="Gene3D" id="1.10.443.10">
    <property type="entry name" value="Intergrase catalytic core"/>
    <property type="match status" value="2"/>
</dbReference>